<dbReference type="InterPro" id="IPR004726">
    <property type="entry name" value="Deg-1"/>
</dbReference>
<keyword evidence="11 13" id="KW-0739">Sodium transport</keyword>
<evidence type="ECO:0000256" key="15">
    <source>
        <dbReference type="SAM" id="Phobius"/>
    </source>
</evidence>
<keyword evidence="4 13" id="KW-0894">Sodium channel</keyword>
<dbReference type="Gene3D" id="1.10.287.770">
    <property type="entry name" value="YojJ-like"/>
    <property type="match status" value="1"/>
</dbReference>
<evidence type="ECO:0000256" key="9">
    <source>
        <dbReference type="ARBA" id="ARBA00023136"/>
    </source>
</evidence>
<evidence type="ECO:0000256" key="6">
    <source>
        <dbReference type="ARBA" id="ARBA00022989"/>
    </source>
</evidence>
<feature type="non-terminal residue" evidence="16">
    <location>
        <position position="652"/>
    </location>
</feature>
<keyword evidence="17" id="KW-1185">Reference proteome</keyword>
<evidence type="ECO:0000256" key="11">
    <source>
        <dbReference type="ARBA" id="ARBA00023201"/>
    </source>
</evidence>
<dbReference type="Pfam" id="PF00858">
    <property type="entry name" value="ASC"/>
    <property type="match status" value="1"/>
</dbReference>
<keyword evidence="8 13" id="KW-0406">Ion transport</keyword>
<evidence type="ECO:0000256" key="2">
    <source>
        <dbReference type="ARBA" id="ARBA00007193"/>
    </source>
</evidence>
<dbReference type="GO" id="GO:0005886">
    <property type="term" value="C:plasma membrane"/>
    <property type="evidence" value="ECO:0007669"/>
    <property type="project" value="TreeGrafter"/>
</dbReference>
<feature type="non-terminal residue" evidence="16">
    <location>
        <position position="1"/>
    </location>
</feature>
<dbReference type="PROSITE" id="PS01206">
    <property type="entry name" value="ASC"/>
    <property type="match status" value="1"/>
</dbReference>
<evidence type="ECO:0000313" key="16">
    <source>
        <dbReference type="EMBL" id="GMR46393.1"/>
    </source>
</evidence>
<dbReference type="PANTHER" id="PTHR11690">
    <property type="entry name" value="AMILORIDE-SENSITIVE SODIUM CHANNEL-RELATED"/>
    <property type="match status" value="1"/>
</dbReference>
<comment type="caution">
    <text evidence="16">The sequence shown here is derived from an EMBL/GenBank/DDBJ whole genome shotgun (WGS) entry which is preliminary data.</text>
</comment>
<dbReference type="AlphaFoldDB" id="A0AAN5HZE6"/>
<gene>
    <name evidence="16" type="ORF">PMAYCL1PPCAC_16588</name>
</gene>
<reference evidence="17" key="1">
    <citation type="submission" date="2022-10" db="EMBL/GenBank/DDBJ databases">
        <title>Genome assembly of Pristionchus species.</title>
        <authorList>
            <person name="Yoshida K."/>
            <person name="Sommer R.J."/>
        </authorList>
    </citation>
    <scope>NUCLEOTIDE SEQUENCE [LARGE SCALE GENOMIC DNA]</scope>
    <source>
        <strain evidence="17">RS5460</strain>
    </source>
</reference>
<evidence type="ECO:0008006" key="18">
    <source>
        <dbReference type="Google" id="ProtNLM"/>
    </source>
</evidence>
<evidence type="ECO:0000256" key="8">
    <source>
        <dbReference type="ARBA" id="ARBA00023065"/>
    </source>
</evidence>
<dbReference type="Proteomes" id="UP001328107">
    <property type="component" value="Unassembled WGS sequence"/>
</dbReference>
<comment type="subcellular location">
    <subcellularLocation>
        <location evidence="1">Membrane</location>
        <topology evidence="1">Multi-pass membrane protein</topology>
    </subcellularLocation>
</comment>
<keyword evidence="7" id="KW-0915">Sodium</keyword>
<keyword evidence="5 13" id="KW-0812">Transmembrane</keyword>
<dbReference type="GO" id="GO:0015280">
    <property type="term" value="F:ligand-gated sodium channel activity"/>
    <property type="evidence" value="ECO:0007669"/>
    <property type="project" value="TreeGrafter"/>
</dbReference>
<evidence type="ECO:0000256" key="10">
    <source>
        <dbReference type="ARBA" id="ARBA00023180"/>
    </source>
</evidence>
<evidence type="ECO:0000256" key="14">
    <source>
        <dbReference type="SAM" id="MobiDB-lite"/>
    </source>
</evidence>
<proteinExistence type="inferred from homology"/>
<dbReference type="PRINTS" id="PR01078">
    <property type="entry name" value="AMINACHANNEL"/>
</dbReference>
<evidence type="ECO:0000256" key="7">
    <source>
        <dbReference type="ARBA" id="ARBA00023053"/>
    </source>
</evidence>
<dbReference type="InterPro" id="IPR001873">
    <property type="entry name" value="ENaC"/>
</dbReference>
<keyword evidence="3 13" id="KW-0813">Transport</keyword>
<evidence type="ECO:0000256" key="1">
    <source>
        <dbReference type="ARBA" id="ARBA00004141"/>
    </source>
</evidence>
<evidence type="ECO:0000256" key="12">
    <source>
        <dbReference type="ARBA" id="ARBA00023303"/>
    </source>
</evidence>
<protein>
    <recommendedName>
        <fullName evidence="18">Ion channel</fullName>
    </recommendedName>
</protein>
<feature type="transmembrane region" description="Helical" evidence="15">
    <location>
        <begin position="17"/>
        <end position="37"/>
    </location>
</feature>
<sequence>AHGAKRVLIARTSCSKVFWVLLMLALYVMVVLVVVKLTDKYWRHDRITSIAIKFDEVEFPAITFCNLNPYKRSLVRLIPSVRDTMDVYDNAKSTSKVKSEKKQTKFKRKDHIEKSMNLVKELFREELGEEEERLHNLTSSDSSAVSRVKRESTTSNAPQQIYEAIEAHCRCLGKPDMECIRFTTPPKNDKSKCICTLNMEMDKAWPCFNATIWHDHICPVCSVLGTCEAELDEDTFDSKKMIFPEPDAYGDPVAGFPCTCRNRSHYEGGAGKDRPYCVRKHSPVEIRRLWIGPTLPPPTTTPPPTAASDHVQRPIVTAPETIKAMGFSGMTDGVAMLTKAKENIMFTMAALSLEQRVALSQDKREFIEMCSFNGKECEIEKDFKLHVDPEFGNCYTFNYDPDKNLTSSRAGPMYGIRVLLFVNTSDYMSTSESAGVRLAIHPATQYPFPDTFGYSAPVGFASSFGIKKQKVVRLAGYGDCTEDTHLDPESNVYDGYEYNPEGCHRSCFQNRMIDDCDCGDPRFPVPTNKRHCSAFNATARKCLESKIGSSGDFHHMTPGDDDCVCKHACSEVMYSMSFSTSKWPSGASDLGDCEDMTESECLNYYRLNAAMVEVYYEQLNYQLLQESEAYGIVNLIADFGGHLGLWMGFSVI</sequence>
<accession>A0AAN5HZE6</accession>
<feature type="compositionally biased region" description="Polar residues" evidence="14">
    <location>
        <begin position="136"/>
        <end position="145"/>
    </location>
</feature>
<evidence type="ECO:0000256" key="5">
    <source>
        <dbReference type="ARBA" id="ARBA00022692"/>
    </source>
</evidence>
<dbReference type="InterPro" id="IPR020903">
    <property type="entry name" value="ENaC_CS"/>
</dbReference>
<dbReference type="EMBL" id="BTRK01000004">
    <property type="protein sequence ID" value="GMR46393.1"/>
    <property type="molecule type" value="Genomic_DNA"/>
</dbReference>
<keyword evidence="6 15" id="KW-1133">Transmembrane helix</keyword>
<dbReference type="NCBIfam" id="TIGR00867">
    <property type="entry name" value="deg-1"/>
    <property type="match status" value="1"/>
</dbReference>
<feature type="region of interest" description="Disordered" evidence="14">
    <location>
        <begin position="134"/>
        <end position="153"/>
    </location>
</feature>
<evidence type="ECO:0000256" key="3">
    <source>
        <dbReference type="ARBA" id="ARBA00022448"/>
    </source>
</evidence>
<evidence type="ECO:0000313" key="17">
    <source>
        <dbReference type="Proteomes" id="UP001328107"/>
    </source>
</evidence>
<name>A0AAN5HZE6_9BILA</name>
<dbReference type="Gene3D" id="2.60.470.10">
    <property type="entry name" value="Acid-sensing ion channels like domains"/>
    <property type="match status" value="1"/>
</dbReference>
<evidence type="ECO:0000256" key="13">
    <source>
        <dbReference type="RuleBase" id="RU000679"/>
    </source>
</evidence>
<keyword evidence="10" id="KW-0325">Glycoprotein</keyword>
<organism evidence="16 17">
    <name type="scientific">Pristionchus mayeri</name>
    <dbReference type="NCBI Taxonomy" id="1317129"/>
    <lineage>
        <taxon>Eukaryota</taxon>
        <taxon>Metazoa</taxon>
        <taxon>Ecdysozoa</taxon>
        <taxon>Nematoda</taxon>
        <taxon>Chromadorea</taxon>
        <taxon>Rhabditida</taxon>
        <taxon>Rhabditina</taxon>
        <taxon>Diplogasteromorpha</taxon>
        <taxon>Diplogasteroidea</taxon>
        <taxon>Neodiplogasteridae</taxon>
        <taxon>Pristionchus</taxon>
    </lineage>
</organism>
<evidence type="ECO:0000256" key="4">
    <source>
        <dbReference type="ARBA" id="ARBA00022461"/>
    </source>
</evidence>
<dbReference type="PANTHER" id="PTHR11690:SF276">
    <property type="entry name" value="DEGENERIN DEG-1"/>
    <property type="match status" value="1"/>
</dbReference>
<keyword evidence="9 15" id="KW-0472">Membrane</keyword>
<keyword evidence="12 13" id="KW-0407">Ion channel</keyword>
<comment type="similarity">
    <text evidence="2 13">Belongs to the amiloride-sensitive sodium channel (TC 1.A.6) family.</text>
</comment>